<feature type="transmembrane region" description="Helical" evidence="1">
    <location>
        <begin position="12"/>
        <end position="33"/>
    </location>
</feature>
<protein>
    <submittedName>
        <fullName evidence="2">Uncharacterized protein</fullName>
    </submittedName>
</protein>
<organism evidence="2 3">
    <name type="scientific">Candidatus Flavonifractor merdigallinarum</name>
    <dbReference type="NCBI Taxonomy" id="2838589"/>
    <lineage>
        <taxon>Bacteria</taxon>
        <taxon>Bacillati</taxon>
        <taxon>Bacillota</taxon>
        <taxon>Clostridia</taxon>
        <taxon>Eubacteriales</taxon>
        <taxon>Oscillospiraceae</taxon>
        <taxon>Flavonifractor</taxon>
    </lineage>
</organism>
<reference evidence="2" key="2">
    <citation type="submission" date="2021-04" db="EMBL/GenBank/DDBJ databases">
        <authorList>
            <person name="Gilroy R."/>
        </authorList>
    </citation>
    <scope>NUCLEOTIDE SEQUENCE</scope>
    <source>
        <strain evidence="2">ChiBcec16_6824</strain>
    </source>
</reference>
<proteinExistence type="predicted"/>
<feature type="transmembrane region" description="Helical" evidence="1">
    <location>
        <begin position="155"/>
        <end position="176"/>
    </location>
</feature>
<name>A0A9D1Y985_9FIRM</name>
<dbReference type="EMBL" id="DXDX01000128">
    <property type="protein sequence ID" value="HIY21613.1"/>
    <property type="molecule type" value="Genomic_DNA"/>
</dbReference>
<keyword evidence="1" id="KW-0812">Transmembrane</keyword>
<reference evidence="2" key="1">
    <citation type="journal article" date="2021" name="PeerJ">
        <title>Extensive microbial diversity within the chicken gut microbiome revealed by metagenomics and culture.</title>
        <authorList>
            <person name="Gilroy R."/>
            <person name="Ravi A."/>
            <person name="Getino M."/>
            <person name="Pursley I."/>
            <person name="Horton D.L."/>
            <person name="Alikhan N.F."/>
            <person name="Baker D."/>
            <person name="Gharbi K."/>
            <person name="Hall N."/>
            <person name="Watson M."/>
            <person name="Adriaenssens E.M."/>
            <person name="Foster-Nyarko E."/>
            <person name="Jarju S."/>
            <person name="Secka A."/>
            <person name="Antonio M."/>
            <person name="Oren A."/>
            <person name="Chaudhuri R.R."/>
            <person name="La Ragione R."/>
            <person name="Hildebrand F."/>
            <person name="Pallen M.J."/>
        </authorList>
    </citation>
    <scope>NUCLEOTIDE SEQUENCE</scope>
    <source>
        <strain evidence="2">ChiBcec16_6824</strain>
    </source>
</reference>
<gene>
    <name evidence="2" type="ORF">H9841_06920</name>
</gene>
<evidence type="ECO:0000256" key="1">
    <source>
        <dbReference type="SAM" id="Phobius"/>
    </source>
</evidence>
<sequence>MEREDIYRGLVWVMWAQLFLYVDFHLGGINVLPKWVGYVLLWRAIHLLRGARPTLGLLEGLCVLLGVRAVFQTNLAQEWLSTLPAALDGVQTLVGLVFLALDVYFEYQFLTDIAALAGAAGEDGLERSLRRGRDALTVLYTLSCLVGQRTNPPDWLLAVIILLVVSVLGALLCVVLDLNRVRRCYAPQTTPEEP</sequence>
<accession>A0A9D1Y985</accession>
<evidence type="ECO:0000313" key="3">
    <source>
        <dbReference type="Proteomes" id="UP000823868"/>
    </source>
</evidence>
<evidence type="ECO:0000313" key="2">
    <source>
        <dbReference type="EMBL" id="HIY21613.1"/>
    </source>
</evidence>
<feature type="transmembrane region" description="Helical" evidence="1">
    <location>
        <begin position="83"/>
        <end position="101"/>
    </location>
</feature>
<comment type="caution">
    <text evidence="2">The sequence shown here is derived from an EMBL/GenBank/DDBJ whole genome shotgun (WGS) entry which is preliminary data.</text>
</comment>
<dbReference type="AlphaFoldDB" id="A0A9D1Y985"/>
<keyword evidence="1" id="KW-0472">Membrane</keyword>
<keyword evidence="1" id="KW-1133">Transmembrane helix</keyword>
<dbReference type="Proteomes" id="UP000823868">
    <property type="component" value="Unassembled WGS sequence"/>
</dbReference>
<feature type="transmembrane region" description="Helical" evidence="1">
    <location>
        <begin position="53"/>
        <end position="71"/>
    </location>
</feature>